<evidence type="ECO:0000256" key="1">
    <source>
        <dbReference type="SAM" id="MobiDB-lite"/>
    </source>
</evidence>
<reference evidence="2 3" key="1">
    <citation type="journal article" date="2019" name="Nat. Plants">
        <title>Genome sequencing of Musa balbisiana reveals subgenome evolution and function divergence in polyploid bananas.</title>
        <authorList>
            <person name="Yao X."/>
        </authorList>
    </citation>
    <scope>NUCLEOTIDE SEQUENCE [LARGE SCALE GENOMIC DNA]</scope>
    <source>
        <strain evidence="3">cv. DH-PKW</strain>
        <tissue evidence="2">Leaves</tissue>
    </source>
</reference>
<dbReference type="EMBL" id="PYDT01000004">
    <property type="protein sequence ID" value="THU64671.1"/>
    <property type="molecule type" value="Genomic_DNA"/>
</dbReference>
<organism evidence="2 3">
    <name type="scientific">Musa balbisiana</name>
    <name type="common">Banana</name>
    <dbReference type="NCBI Taxonomy" id="52838"/>
    <lineage>
        <taxon>Eukaryota</taxon>
        <taxon>Viridiplantae</taxon>
        <taxon>Streptophyta</taxon>
        <taxon>Embryophyta</taxon>
        <taxon>Tracheophyta</taxon>
        <taxon>Spermatophyta</taxon>
        <taxon>Magnoliopsida</taxon>
        <taxon>Liliopsida</taxon>
        <taxon>Zingiberales</taxon>
        <taxon>Musaceae</taxon>
        <taxon>Musa</taxon>
    </lineage>
</organism>
<protein>
    <submittedName>
        <fullName evidence="2">Uncharacterized protein</fullName>
    </submittedName>
</protein>
<evidence type="ECO:0000313" key="3">
    <source>
        <dbReference type="Proteomes" id="UP000317650"/>
    </source>
</evidence>
<dbReference type="AlphaFoldDB" id="A0A4S8JRH1"/>
<dbReference type="PANTHER" id="PTHR35167:SF3">
    <property type="entry name" value="OS05G0216466 PROTEIN"/>
    <property type="match status" value="1"/>
</dbReference>
<feature type="region of interest" description="Disordered" evidence="1">
    <location>
        <begin position="44"/>
        <end position="90"/>
    </location>
</feature>
<gene>
    <name evidence="2" type="ORF">C4D60_Mb01t28910</name>
</gene>
<keyword evidence="3" id="KW-1185">Reference proteome</keyword>
<accession>A0A4S8JRH1</accession>
<sequence length="124" mass="13807">MEETLDLHPTRPSSSCSTTACRGLFTATELAAAELLVQLSGSSASFSAAATAEDRASSSSPRSVNARPPPETTILLENEEEEETGPWRRNRRYRPIADLYAVTLPAVKRCGEQRRERKRRMREN</sequence>
<dbReference type="PANTHER" id="PTHR35167">
    <property type="entry name" value="OS05G0216466 PROTEIN"/>
    <property type="match status" value="1"/>
</dbReference>
<name>A0A4S8JRH1_MUSBA</name>
<proteinExistence type="predicted"/>
<dbReference type="Proteomes" id="UP000317650">
    <property type="component" value="Chromosome 1"/>
</dbReference>
<comment type="caution">
    <text evidence="2">The sequence shown here is derived from an EMBL/GenBank/DDBJ whole genome shotgun (WGS) entry which is preliminary data.</text>
</comment>
<evidence type="ECO:0000313" key="2">
    <source>
        <dbReference type="EMBL" id="THU64671.1"/>
    </source>
</evidence>